<evidence type="ECO:0000313" key="2">
    <source>
        <dbReference type="EMBL" id="SUZ65109.1"/>
    </source>
</evidence>
<sequence length="25" mass="2439">MPLYALADRSASAKAGGTTAAAQSE</sequence>
<name>A0A381PG62_9ZZZZ</name>
<accession>A0A381PG62</accession>
<dbReference type="AlphaFoldDB" id="A0A381PG62"/>
<reference evidence="2" key="1">
    <citation type="submission" date="2018-05" db="EMBL/GenBank/DDBJ databases">
        <authorList>
            <person name="Lanie J.A."/>
            <person name="Ng W.-L."/>
            <person name="Kazmierczak K.M."/>
            <person name="Andrzejewski T.M."/>
            <person name="Davidsen T.M."/>
            <person name="Wayne K.J."/>
            <person name="Tettelin H."/>
            <person name="Glass J.I."/>
            <person name="Rusch D."/>
            <person name="Podicherti R."/>
            <person name="Tsui H.-C.T."/>
            <person name="Winkler M.E."/>
        </authorList>
    </citation>
    <scope>NUCLEOTIDE SEQUENCE</scope>
</reference>
<feature type="region of interest" description="Disordered" evidence="1">
    <location>
        <begin position="1"/>
        <end position="25"/>
    </location>
</feature>
<proteinExistence type="predicted"/>
<protein>
    <submittedName>
        <fullName evidence="2">Uncharacterized protein</fullName>
    </submittedName>
</protein>
<evidence type="ECO:0000256" key="1">
    <source>
        <dbReference type="SAM" id="MobiDB-lite"/>
    </source>
</evidence>
<dbReference type="EMBL" id="UINC01000950">
    <property type="protein sequence ID" value="SUZ65109.1"/>
    <property type="molecule type" value="Genomic_DNA"/>
</dbReference>
<gene>
    <name evidence="2" type="ORF">METZ01_LOCUS17963</name>
</gene>
<organism evidence="2">
    <name type="scientific">marine metagenome</name>
    <dbReference type="NCBI Taxonomy" id="408172"/>
    <lineage>
        <taxon>unclassified sequences</taxon>
        <taxon>metagenomes</taxon>
        <taxon>ecological metagenomes</taxon>
    </lineage>
</organism>
<feature type="compositionally biased region" description="Low complexity" evidence="1">
    <location>
        <begin position="10"/>
        <end position="25"/>
    </location>
</feature>